<evidence type="ECO:0000256" key="1">
    <source>
        <dbReference type="SAM" id="MobiDB-lite"/>
    </source>
</evidence>
<protein>
    <submittedName>
        <fullName evidence="2">Uncharacterized protein</fullName>
    </submittedName>
</protein>
<sequence length="417" mass="48489">MTLLGVVSSVPVDVVCWASGCVCRSRPQGTEDEKVDVRYDSQLSFCDRIYKDLDVLLSHIHLHDGLSSIMKQPTLYIRDMAPSASFHALSRLNFIYNSRKLRDVVQNDLLPSAEMVLAMRREFGIPVSLLDIFSESDKFFTNKVIKSQKRSKTSQTKQSMMCYSVDKYNSQYIKWKQECDQHTDYIKDNIEKIHHLSRPVSKATNKYIEVPDDSGVPHNYSCQTFNSFQCAQNILQQEMAKEPKQRFTYSNEYHSATVSPLDLDKERKEIATVSKSKWKTCTGFIYPGFKSSITSNAHPKHPDDARIADVAKAWKENILHANILKPTLTRDRWSWEQRRSDFDLYLKYYDRFPLFVPGAVHLAGIKHQEEEKQARQVEYNKWLQNSKVENSKMEFHRSFPKTEMTSRGIKDRVQQSQ</sequence>
<dbReference type="Proteomes" id="UP001295444">
    <property type="component" value="Chromosome 08"/>
</dbReference>
<dbReference type="PANTHER" id="PTHR33667:SF7">
    <property type="entry name" value="RIKEN CDNA 1810020O05 GENE"/>
    <property type="match status" value="1"/>
</dbReference>
<organism evidence="2 3">
    <name type="scientific">Pelobates cultripes</name>
    <name type="common">Western spadefoot toad</name>
    <dbReference type="NCBI Taxonomy" id="61616"/>
    <lineage>
        <taxon>Eukaryota</taxon>
        <taxon>Metazoa</taxon>
        <taxon>Chordata</taxon>
        <taxon>Craniata</taxon>
        <taxon>Vertebrata</taxon>
        <taxon>Euteleostomi</taxon>
        <taxon>Amphibia</taxon>
        <taxon>Batrachia</taxon>
        <taxon>Anura</taxon>
        <taxon>Pelobatoidea</taxon>
        <taxon>Pelobatidae</taxon>
        <taxon>Pelobates</taxon>
    </lineage>
</organism>
<dbReference type="EMBL" id="OW240919">
    <property type="protein sequence ID" value="CAH2313266.1"/>
    <property type="molecule type" value="Genomic_DNA"/>
</dbReference>
<gene>
    <name evidence="2" type="ORF">PECUL_23A049179</name>
</gene>
<feature type="region of interest" description="Disordered" evidence="1">
    <location>
        <begin position="394"/>
        <end position="417"/>
    </location>
</feature>
<name>A0AAD1SXE4_PELCU</name>
<reference evidence="2" key="1">
    <citation type="submission" date="2022-03" db="EMBL/GenBank/DDBJ databases">
        <authorList>
            <person name="Alioto T."/>
            <person name="Alioto T."/>
            <person name="Gomez Garrido J."/>
        </authorList>
    </citation>
    <scope>NUCLEOTIDE SEQUENCE</scope>
</reference>
<proteinExistence type="predicted"/>
<evidence type="ECO:0000313" key="2">
    <source>
        <dbReference type="EMBL" id="CAH2313266.1"/>
    </source>
</evidence>
<accession>A0AAD1SXE4</accession>
<feature type="compositionally biased region" description="Basic and acidic residues" evidence="1">
    <location>
        <begin position="408"/>
        <end position="417"/>
    </location>
</feature>
<dbReference type="PANTHER" id="PTHR33667">
    <property type="entry name" value="SI:DKEY-57N24.6"/>
    <property type="match status" value="1"/>
</dbReference>
<keyword evidence="3" id="KW-1185">Reference proteome</keyword>
<evidence type="ECO:0000313" key="3">
    <source>
        <dbReference type="Proteomes" id="UP001295444"/>
    </source>
</evidence>
<dbReference type="AlphaFoldDB" id="A0AAD1SXE4"/>